<name>A0A8T8K8Z9_9EURY</name>
<evidence type="ECO:0000256" key="3">
    <source>
        <dbReference type="ARBA" id="ARBA00022605"/>
    </source>
</evidence>
<evidence type="ECO:0000313" key="9">
    <source>
        <dbReference type="EMBL" id="QUH23583.1"/>
    </source>
</evidence>
<dbReference type="AlphaFoldDB" id="A0A8T8K8Z9"/>
<keyword evidence="3 7" id="KW-0028">Amino-acid biosynthesis</keyword>
<dbReference type="KEGG" id="meme:HYG87_07325"/>
<organism evidence="9 10">
    <name type="scientific">Methanobacterium alkalithermotolerans</name>
    <dbReference type="NCBI Taxonomy" id="2731220"/>
    <lineage>
        <taxon>Archaea</taxon>
        <taxon>Methanobacteriati</taxon>
        <taxon>Methanobacteriota</taxon>
        <taxon>Methanomada group</taxon>
        <taxon>Methanobacteria</taxon>
        <taxon>Methanobacteriales</taxon>
        <taxon>Methanobacteriaceae</taxon>
        <taxon>Methanobacterium</taxon>
    </lineage>
</organism>
<dbReference type="InterPro" id="IPR015424">
    <property type="entry name" value="PyrdxlP-dep_Trfase"/>
</dbReference>
<dbReference type="GeneID" id="64820564"/>
<feature type="domain" description="Aminotransferase class I/classII large" evidence="8">
    <location>
        <begin position="33"/>
        <end position="360"/>
    </location>
</feature>
<comment type="similarity">
    <text evidence="7">Belongs to the class-II pyridoxal-phosphate-dependent aminotransferase family. Histidinol-phosphate aminotransferase subfamily.</text>
</comment>
<keyword evidence="2 7" id="KW-0032">Aminotransferase</keyword>
<dbReference type="EMBL" id="CP058560">
    <property type="protein sequence ID" value="QUH23583.1"/>
    <property type="molecule type" value="Genomic_DNA"/>
</dbReference>
<evidence type="ECO:0000256" key="7">
    <source>
        <dbReference type="HAMAP-Rule" id="MF_01023"/>
    </source>
</evidence>
<evidence type="ECO:0000313" key="10">
    <source>
        <dbReference type="Proteomes" id="UP000681041"/>
    </source>
</evidence>
<dbReference type="HAMAP" id="MF_01023">
    <property type="entry name" value="HisC_aminotrans_2"/>
    <property type="match status" value="1"/>
</dbReference>
<dbReference type="Pfam" id="PF00155">
    <property type="entry name" value="Aminotran_1_2"/>
    <property type="match status" value="1"/>
</dbReference>
<comment type="cofactor">
    <cofactor evidence="1 7">
        <name>pyridoxal 5'-phosphate</name>
        <dbReference type="ChEBI" id="CHEBI:597326"/>
    </cofactor>
</comment>
<sequence>MVKIRKIINELDPYIPGRSIKEIASEYSLQKEDIIKLGSNENPLGPSPRAIEAIKGELDLISQYPESGLRDLKEEIAKYSGVSAQEVIIGGDGADEIIDVLGKTFLDPGCEFIVPLPSYMYYEFTLRTHGAIPVYGRWDVEENKLDVESVLGAITPETRLIFLCSPNNPTGGLIDKEDIETILSSTDALVVVDEAYFEFSGVNNIDLIDKYENLFILRTFSKVMGLAGMRIGYGLSNPRIIEYMHRVKPVFSLTNLSHIAALATLRDTDYLEESTRVSVESREFLYEKISRINHLKVFKSKANYLLVDVRKTGMNSSQIAKKLLEKGIIVRDCKSFKGLDDYWIRVSVGTIPEDERFIEVLQNILNES</sequence>
<protein>
    <recommendedName>
        <fullName evidence="7">Histidinol-phosphate aminotransferase</fullName>
        <ecNumber evidence="7">2.6.1.9</ecNumber>
    </recommendedName>
    <alternativeName>
        <fullName evidence="7">Imidazole acetol-phosphate transaminase</fullName>
    </alternativeName>
</protein>
<evidence type="ECO:0000256" key="4">
    <source>
        <dbReference type="ARBA" id="ARBA00022679"/>
    </source>
</evidence>
<dbReference type="GO" id="GO:0030170">
    <property type="term" value="F:pyridoxal phosphate binding"/>
    <property type="evidence" value="ECO:0007669"/>
    <property type="project" value="InterPro"/>
</dbReference>
<dbReference type="InterPro" id="IPR015421">
    <property type="entry name" value="PyrdxlP-dep_Trfase_major"/>
</dbReference>
<dbReference type="Gene3D" id="3.40.640.10">
    <property type="entry name" value="Type I PLP-dependent aspartate aminotransferase-like (Major domain)"/>
    <property type="match status" value="1"/>
</dbReference>
<evidence type="ECO:0000256" key="6">
    <source>
        <dbReference type="ARBA" id="ARBA00023102"/>
    </source>
</evidence>
<gene>
    <name evidence="7" type="primary">hisC</name>
    <name evidence="9" type="ORF">HYG87_07325</name>
</gene>
<dbReference type="PANTHER" id="PTHR42885:SF2">
    <property type="entry name" value="HISTIDINOL-PHOSPHATE AMINOTRANSFERASE"/>
    <property type="match status" value="1"/>
</dbReference>
<dbReference type="SUPFAM" id="SSF53383">
    <property type="entry name" value="PLP-dependent transferases"/>
    <property type="match status" value="1"/>
</dbReference>
<dbReference type="RefSeq" id="WP_211532539.1">
    <property type="nucleotide sequence ID" value="NZ_CP058560.1"/>
</dbReference>
<reference evidence="9" key="1">
    <citation type="submission" date="2020-07" db="EMBL/GenBank/DDBJ databases">
        <title>Methanobacterium. sp. MethCan genome.</title>
        <authorList>
            <person name="Postec A."/>
            <person name="Quemeneur M."/>
        </authorList>
    </citation>
    <scope>NUCLEOTIDE SEQUENCE</scope>
    <source>
        <strain evidence="9">MethCAN</strain>
    </source>
</reference>
<dbReference type="GO" id="GO:0000105">
    <property type="term" value="P:L-histidine biosynthetic process"/>
    <property type="evidence" value="ECO:0007669"/>
    <property type="project" value="UniProtKB-UniRule"/>
</dbReference>
<dbReference type="InterPro" id="IPR004839">
    <property type="entry name" value="Aminotransferase_I/II_large"/>
</dbReference>
<comment type="pathway">
    <text evidence="7">Amino-acid biosynthesis; L-histidine biosynthesis; L-histidine from 5-phospho-alpha-D-ribose 1-diphosphate: step 7/9.</text>
</comment>
<keyword evidence="10" id="KW-1185">Reference proteome</keyword>
<keyword evidence="6 7" id="KW-0368">Histidine biosynthesis</keyword>
<dbReference type="Gene3D" id="3.90.1150.10">
    <property type="entry name" value="Aspartate Aminotransferase, domain 1"/>
    <property type="match status" value="1"/>
</dbReference>
<feature type="modified residue" description="N6-(pyridoxal phosphate)lysine" evidence="7">
    <location>
        <position position="222"/>
    </location>
</feature>
<dbReference type="PANTHER" id="PTHR42885">
    <property type="entry name" value="HISTIDINOL-PHOSPHATE AMINOTRANSFERASE-RELATED"/>
    <property type="match status" value="1"/>
</dbReference>
<dbReference type="EC" id="2.6.1.9" evidence="7"/>
<evidence type="ECO:0000256" key="5">
    <source>
        <dbReference type="ARBA" id="ARBA00022898"/>
    </source>
</evidence>
<dbReference type="Proteomes" id="UP000681041">
    <property type="component" value="Chromosome"/>
</dbReference>
<keyword evidence="5 7" id="KW-0663">Pyridoxal phosphate</keyword>
<keyword evidence="4 7" id="KW-0808">Transferase</keyword>
<evidence type="ECO:0000256" key="2">
    <source>
        <dbReference type="ARBA" id="ARBA00022576"/>
    </source>
</evidence>
<proteinExistence type="inferred from homology"/>
<accession>A0A8T8K8Z9</accession>
<dbReference type="InterPro" id="IPR005861">
    <property type="entry name" value="HisP_aminotrans"/>
</dbReference>
<dbReference type="OrthoDB" id="9929at2157"/>
<comment type="catalytic activity">
    <reaction evidence="7">
        <text>L-histidinol phosphate + 2-oxoglutarate = 3-(imidazol-4-yl)-2-oxopropyl phosphate + L-glutamate</text>
        <dbReference type="Rhea" id="RHEA:23744"/>
        <dbReference type="ChEBI" id="CHEBI:16810"/>
        <dbReference type="ChEBI" id="CHEBI:29985"/>
        <dbReference type="ChEBI" id="CHEBI:57766"/>
        <dbReference type="ChEBI" id="CHEBI:57980"/>
        <dbReference type="EC" id="2.6.1.9"/>
    </reaction>
</comment>
<dbReference type="NCBIfam" id="TIGR01141">
    <property type="entry name" value="hisC"/>
    <property type="match status" value="1"/>
</dbReference>
<dbReference type="InterPro" id="IPR015422">
    <property type="entry name" value="PyrdxlP-dep_Trfase_small"/>
</dbReference>
<evidence type="ECO:0000256" key="1">
    <source>
        <dbReference type="ARBA" id="ARBA00001933"/>
    </source>
</evidence>
<evidence type="ECO:0000259" key="8">
    <source>
        <dbReference type="Pfam" id="PF00155"/>
    </source>
</evidence>
<dbReference type="GO" id="GO:0004400">
    <property type="term" value="F:histidinol-phosphate transaminase activity"/>
    <property type="evidence" value="ECO:0007669"/>
    <property type="project" value="UniProtKB-UniRule"/>
</dbReference>
<dbReference type="CDD" id="cd00609">
    <property type="entry name" value="AAT_like"/>
    <property type="match status" value="1"/>
</dbReference>